<dbReference type="InterPro" id="IPR001789">
    <property type="entry name" value="Sig_transdc_resp-reg_receiver"/>
</dbReference>
<keyword evidence="1 4" id="KW-0597">Phosphoprotein</keyword>
<evidence type="ECO:0000259" key="5">
    <source>
        <dbReference type="PROSITE" id="PS50110"/>
    </source>
</evidence>
<dbReference type="InterPro" id="IPR050595">
    <property type="entry name" value="Bact_response_regulator"/>
</dbReference>
<evidence type="ECO:0000256" key="2">
    <source>
        <dbReference type="ARBA" id="ARBA00023015"/>
    </source>
</evidence>
<dbReference type="Gene3D" id="3.40.50.2300">
    <property type="match status" value="1"/>
</dbReference>
<protein>
    <submittedName>
        <fullName evidence="6">Response regulator</fullName>
    </submittedName>
</protein>
<sequence>MSSEPATILVVDDDALITIGTVDLVNGLGYRALDAYSGAEALVILESPQPIHALITDYGMPDMNGARLAELAQGMRPGLPVILATGYDDVPEAEAMALPRLTKPFRDEEVRDLLATIVAVGA</sequence>
<organism evidence="6 7">
    <name type="scientific">Devosia albogilva</name>
    <dbReference type="NCBI Taxonomy" id="429726"/>
    <lineage>
        <taxon>Bacteria</taxon>
        <taxon>Pseudomonadati</taxon>
        <taxon>Pseudomonadota</taxon>
        <taxon>Alphaproteobacteria</taxon>
        <taxon>Hyphomicrobiales</taxon>
        <taxon>Devosiaceae</taxon>
        <taxon>Devosia</taxon>
    </lineage>
</organism>
<dbReference type="InterPro" id="IPR011006">
    <property type="entry name" value="CheY-like_superfamily"/>
</dbReference>
<dbReference type="RefSeq" id="WP_386833089.1">
    <property type="nucleotide sequence ID" value="NZ_JBHUNP010000001.1"/>
</dbReference>
<feature type="domain" description="Response regulatory" evidence="5">
    <location>
        <begin position="7"/>
        <end position="118"/>
    </location>
</feature>
<dbReference type="Pfam" id="PF00072">
    <property type="entry name" value="Response_reg"/>
    <property type="match status" value="1"/>
</dbReference>
<dbReference type="SMART" id="SM00448">
    <property type="entry name" value="REC"/>
    <property type="match status" value="1"/>
</dbReference>
<proteinExistence type="predicted"/>
<keyword evidence="7" id="KW-1185">Reference proteome</keyword>
<dbReference type="PANTHER" id="PTHR44591:SF3">
    <property type="entry name" value="RESPONSE REGULATORY DOMAIN-CONTAINING PROTEIN"/>
    <property type="match status" value="1"/>
</dbReference>
<evidence type="ECO:0000256" key="3">
    <source>
        <dbReference type="ARBA" id="ARBA00023163"/>
    </source>
</evidence>
<keyword evidence="3" id="KW-0804">Transcription</keyword>
<dbReference type="Proteomes" id="UP001597521">
    <property type="component" value="Unassembled WGS sequence"/>
</dbReference>
<name>A0ABW5QJZ5_9HYPH</name>
<evidence type="ECO:0000313" key="6">
    <source>
        <dbReference type="EMBL" id="MFD2648020.1"/>
    </source>
</evidence>
<dbReference type="PANTHER" id="PTHR44591">
    <property type="entry name" value="STRESS RESPONSE REGULATOR PROTEIN 1"/>
    <property type="match status" value="1"/>
</dbReference>
<evidence type="ECO:0000256" key="4">
    <source>
        <dbReference type="PROSITE-ProRule" id="PRU00169"/>
    </source>
</evidence>
<evidence type="ECO:0000256" key="1">
    <source>
        <dbReference type="ARBA" id="ARBA00022553"/>
    </source>
</evidence>
<dbReference type="SUPFAM" id="SSF52172">
    <property type="entry name" value="CheY-like"/>
    <property type="match status" value="1"/>
</dbReference>
<dbReference type="PROSITE" id="PS50110">
    <property type="entry name" value="RESPONSE_REGULATORY"/>
    <property type="match status" value="1"/>
</dbReference>
<comment type="caution">
    <text evidence="6">The sequence shown here is derived from an EMBL/GenBank/DDBJ whole genome shotgun (WGS) entry which is preliminary data.</text>
</comment>
<keyword evidence="2" id="KW-0805">Transcription regulation</keyword>
<dbReference type="EMBL" id="JBHUNP010000001">
    <property type="protein sequence ID" value="MFD2648020.1"/>
    <property type="molecule type" value="Genomic_DNA"/>
</dbReference>
<accession>A0ABW5QJZ5</accession>
<reference evidence="7" key="1">
    <citation type="journal article" date="2019" name="Int. J. Syst. Evol. Microbiol.">
        <title>The Global Catalogue of Microorganisms (GCM) 10K type strain sequencing project: providing services to taxonomists for standard genome sequencing and annotation.</title>
        <authorList>
            <consortium name="The Broad Institute Genomics Platform"/>
            <consortium name="The Broad Institute Genome Sequencing Center for Infectious Disease"/>
            <person name="Wu L."/>
            <person name="Ma J."/>
        </authorList>
    </citation>
    <scope>NUCLEOTIDE SEQUENCE [LARGE SCALE GENOMIC DNA]</scope>
    <source>
        <strain evidence="7">CCM 7427</strain>
    </source>
</reference>
<gene>
    <name evidence="6" type="ORF">ACFSX5_09480</name>
</gene>
<evidence type="ECO:0000313" key="7">
    <source>
        <dbReference type="Proteomes" id="UP001597521"/>
    </source>
</evidence>
<feature type="modified residue" description="4-aspartylphosphate" evidence="4">
    <location>
        <position position="57"/>
    </location>
</feature>